<evidence type="ECO:0000256" key="1">
    <source>
        <dbReference type="ARBA" id="ARBA00010061"/>
    </source>
</evidence>
<dbReference type="GO" id="GO:0005829">
    <property type="term" value="C:cytosol"/>
    <property type="evidence" value="ECO:0007669"/>
    <property type="project" value="TreeGrafter"/>
</dbReference>
<dbReference type="GO" id="GO:0005794">
    <property type="term" value="C:Golgi apparatus"/>
    <property type="evidence" value="ECO:0007669"/>
    <property type="project" value="TreeGrafter"/>
</dbReference>
<feature type="coiled-coil region" evidence="3">
    <location>
        <begin position="273"/>
        <end position="321"/>
    </location>
</feature>
<feature type="coiled-coil region" evidence="3">
    <location>
        <begin position="7"/>
        <end position="34"/>
    </location>
</feature>
<dbReference type="Proteomes" id="UP000708208">
    <property type="component" value="Unassembled WGS sequence"/>
</dbReference>
<comment type="similarity">
    <text evidence="1">Belongs to the BicD family.</text>
</comment>
<dbReference type="AlphaFoldDB" id="A0A8J2PXW6"/>
<dbReference type="GO" id="GO:0070840">
    <property type="term" value="F:dynein complex binding"/>
    <property type="evidence" value="ECO:0007669"/>
    <property type="project" value="InterPro"/>
</dbReference>
<proteinExistence type="inferred from homology"/>
<name>A0A8J2PXW6_9HEXA</name>
<dbReference type="GO" id="GO:0034452">
    <property type="term" value="F:dynactin binding"/>
    <property type="evidence" value="ECO:0007669"/>
    <property type="project" value="TreeGrafter"/>
</dbReference>
<feature type="coiled-coil region" evidence="3">
    <location>
        <begin position="660"/>
        <end position="694"/>
    </location>
</feature>
<keyword evidence="2 3" id="KW-0175">Coiled coil</keyword>
<feature type="region of interest" description="Disordered" evidence="4">
    <location>
        <begin position="710"/>
        <end position="745"/>
    </location>
</feature>
<dbReference type="GO" id="GO:0008093">
    <property type="term" value="F:cytoskeletal anchor activity"/>
    <property type="evidence" value="ECO:0007669"/>
    <property type="project" value="InterPro"/>
</dbReference>
<evidence type="ECO:0000256" key="4">
    <source>
        <dbReference type="SAM" id="MobiDB-lite"/>
    </source>
</evidence>
<keyword evidence="6" id="KW-1185">Reference proteome</keyword>
<evidence type="ECO:0000256" key="3">
    <source>
        <dbReference type="SAM" id="Coils"/>
    </source>
</evidence>
<dbReference type="OrthoDB" id="10069295at2759"/>
<dbReference type="GO" id="GO:0072393">
    <property type="term" value="P:microtubule anchoring at microtubule organizing center"/>
    <property type="evidence" value="ECO:0007669"/>
    <property type="project" value="TreeGrafter"/>
</dbReference>
<dbReference type="GO" id="GO:0070507">
    <property type="term" value="P:regulation of microtubule cytoskeleton organization"/>
    <property type="evidence" value="ECO:0007669"/>
    <property type="project" value="TreeGrafter"/>
</dbReference>
<comment type="caution">
    <text evidence="5">The sequence shown here is derived from an EMBL/GenBank/DDBJ whole genome shotgun (WGS) entry which is preliminary data.</text>
</comment>
<evidence type="ECO:0000313" key="5">
    <source>
        <dbReference type="EMBL" id="CAG7837599.1"/>
    </source>
</evidence>
<evidence type="ECO:0000313" key="6">
    <source>
        <dbReference type="Proteomes" id="UP000708208"/>
    </source>
</evidence>
<dbReference type="EMBL" id="CAJVCH010571474">
    <property type="protein sequence ID" value="CAG7837599.1"/>
    <property type="molecule type" value="Genomic_DNA"/>
</dbReference>
<sequence>MGLLEENSKLNERCTELEEMYDVMKNELEVTKNALGKVYETHKITEISGIQHEESLLSESAALESSLNSHILDLEGEVRLGKQELERLKAEKDKLTGDSVDLQKEAEALTGEKQALKKELKEMKFREGRLIKDCSELEEENTSLQKQVSVLRSSQVEFEGAKHEIRRLMESTLELQQQVEELATLKKLAEKQMEEAFEALQNERENRYALKKELDARINSESLMNLSNLALSLSNVRGGVPDDADHTATDSDEDMPTSLTDTRPPEKQLDLFSEIHLNKMKKLEKQVDTVEAERNALTKSLKEIQDQVEKGKGQLSTLQAALATIVSHIDALHSVKTVTSQRLEVVQAEPKNTLYQGWFNVSGKELDELKQSLASIDKADGALISDVAAALKGEMTNMKEKLLTCESKLEEMEIELKTIDESASDAHKTIDSTQSDLNAISEELAALYYQVCTVQGVTPQRVMLDHMNNKQLANKTEGKGSSPAKATVFQQSGNLLGLLSRLKSKSDSASSNWEGDVTFARQVETLADQGDVTFARQVETLADQVKILRDNVMAAVAIAGSAAEREPESIGAPTLDELQNQICEYRSMVEAKTEQNATLRSVLRANKMAAEKALSNLKAKYESEKTIVSETMLKLRNELRLLKEDAATFSSLRAMFAARCEEYATQVDELQRQLSAAEEEKKTLNQLLKLAVHQKLELNQRLEAIELDREMKIHSRRHPPSRVGTGPNNGPRTGGFGSPRHQVSR</sequence>
<organism evidence="5 6">
    <name type="scientific">Allacma fusca</name>
    <dbReference type="NCBI Taxonomy" id="39272"/>
    <lineage>
        <taxon>Eukaryota</taxon>
        <taxon>Metazoa</taxon>
        <taxon>Ecdysozoa</taxon>
        <taxon>Arthropoda</taxon>
        <taxon>Hexapoda</taxon>
        <taxon>Collembola</taxon>
        <taxon>Symphypleona</taxon>
        <taxon>Sminthuridae</taxon>
        <taxon>Allacma</taxon>
    </lineage>
</organism>
<protein>
    <recommendedName>
        <fullName evidence="7">Protein bicaudal D</fullName>
    </recommendedName>
</protein>
<evidence type="ECO:0000256" key="2">
    <source>
        <dbReference type="ARBA" id="ARBA00023054"/>
    </source>
</evidence>
<feature type="region of interest" description="Disordered" evidence="4">
    <location>
        <begin position="240"/>
        <end position="265"/>
    </location>
</feature>
<accession>A0A8J2PXW6</accession>
<dbReference type="PANTHER" id="PTHR31233">
    <property type="entry name" value="BICAUDAL D FAMILY MEMBER"/>
    <property type="match status" value="1"/>
</dbReference>
<gene>
    <name evidence="5" type="ORF">AFUS01_LOCUS46688</name>
</gene>
<reference evidence="5" key="1">
    <citation type="submission" date="2021-06" db="EMBL/GenBank/DDBJ databases">
        <authorList>
            <person name="Hodson N. C."/>
            <person name="Mongue J. A."/>
            <person name="Jaron S. K."/>
        </authorList>
    </citation>
    <scope>NUCLEOTIDE SEQUENCE</scope>
</reference>
<dbReference type="InterPro" id="IPR018477">
    <property type="entry name" value="BICD"/>
</dbReference>
<feature type="coiled-coil region" evidence="3">
    <location>
        <begin position="71"/>
        <end position="213"/>
    </location>
</feature>
<evidence type="ECO:0008006" key="7">
    <source>
        <dbReference type="Google" id="ProtNLM"/>
    </source>
</evidence>
<dbReference type="PANTHER" id="PTHR31233:SF6">
    <property type="entry name" value="PROTEIN BICAUDAL D"/>
    <property type="match status" value="1"/>
</dbReference>
<dbReference type="Pfam" id="PF09730">
    <property type="entry name" value="BicD"/>
    <property type="match status" value="1"/>
</dbReference>